<comment type="caution">
    <text evidence="4">The sequence shown here is derived from an EMBL/GenBank/DDBJ whole genome shotgun (WGS) entry which is preliminary data.</text>
</comment>
<evidence type="ECO:0000259" key="3">
    <source>
        <dbReference type="SMART" id="SM00858"/>
    </source>
</evidence>
<reference evidence="4" key="1">
    <citation type="journal article" date="2023" name="J. Hazard. Mater.">
        <title>Anaerobic biodegradation of pyrene and benzo[a]pyrene by a new sulfate-reducing Desulforamulus aquiferis strain DSA.</title>
        <authorList>
            <person name="Zhang Z."/>
            <person name="Sun J."/>
            <person name="Gong X."/>
            <person name="Wang C."/>
            <person name="Wang H."/>
        </authorList>
    </citation>
    <scope>NUCLEOTIDE SEQUENCE</scope>
    <source>
        <strain evidence="4">DSA</strain>
    </source>
</reference>
<proteinExistence type="predicted"/>
<dbReference type="AlphaFoldDB" id="A0AAW7Z6Z2"/>
<dbReference type="RefSeq" id="WP_304540418.1">
    <property type="nucleotide sequence ID" value="NZ_JARPTC010000001.1"/>
</dbReference>
<keyword evidence="2" id="KW-0472">Membrane</keyword>
<accession>A0AAW7Z6Z2</accession>
<dbReference type="InterPro" id="IPR013974">
    <property type="entry name" value="SAF"/>
</dbReference>
<evidence type="ECO:0000256" key="1">
    <source>
        <dbReference type="SAM" id="MobiDB-lite"/>
    </source>
</evidence>
<organism evidence="4 5">
    <name type="scientific">Desulforamulus aquiferis</name>
    <dbReference type="NCBI Taxonomy" id="1397668"/>
    <lineage>
        <taxon>Bacteria</taxon>
        <taxon>Bacillati</taxon>
        <taxon>Bacillota</taxon>
        <taxon>Clostridia</taxon>
        <taxon>Eubacteriales</taxon>
        <taxon>Peptococcaceae</taxon>
        <taxon>Desulforamulus</taxon>
    </lineage>
</organism>
<feature type="region of interest" description="Disordered" evidence="1">
    <location>
        <begin position="232"/>
        <end position="254"/>
    </location>
</feature>
<protein>
    <recommendedName>
        <fullName evidence="3">SAF domain-containing protein</fullName>
    </recommendedName>
</protein>
<feature type="domain" description="SAF" evidence="3">
    <location>
        <begin position="44"/>
        <end position="106"/>
    </location>
</feature>
<name>A0AAW7Z6Z2_9FIRM</name>
<evidence type="ECO:0000256" key="2">
    <source>
        <dbReference type="SAM" id="Phobius"/>
    </source>
</evidence>
<sequence>MSTDKNKNKSSNKGVFLMLFFAMIFFGLFAYGIVKGNYLMLDAVPYVKATQKIPPYTMITEDMVMVDYIARKNARPGVIKDVKDVLGQITKCELPEGTPIYLGQLGIKGENTLTSQLTEMSGPYYRGKSLPVENLLGLDGDIRIGDRVDVNGSMKLPINGVQTPVSANIAQMVHVLGVIRDPNSNKMTGIKLAVSPQEGQDIDYVVGNGGKIGLMLCSYDAEKVETIPTTPEGFVNRHIPMEPGQENGEQQTFN</sequence>
<dbReference type="SMART" id="SM00858">
    <property type="entry name" value="SAF"/>
    <property type="match status" value="1"/>
</dbReference>
<dbReference type="Pfam" id="PF08666">
    <property type="entry name" value="SAF"/>
    <property type="match status" value="1"/>
</dbReference>
<keyword evidence="2" id="KW-0812">Transmembrane</keyword>
<reference evidence="4" key="2">
    <citation type="submission" date="2023-03" db="EMBL/GenBank/DDBJ databases">
        <authorList>
            <person name="Zhang Z."/>
        </authorList>
    </citation>
    <scope>NUCLEOTIDE SEQUENCE</scope>
    <source>
        <strain evidence="4">DSA</strain>
    </source>
</reference>
<feature type="transmembrane region" description="Helical" evidence="2">
    <location>
        <begin position="15"/>
        <end position="34"/>
    </location>
</feature>
<evidence type="ECO:0000313" key="5">
    <source>
        <dbReference type="Proteomes" id="UP001172911"/>
    </source>
</evidence>
<keyword evidence="5" id="KW-1185">Reference proteome</keyword>
<dbReference type="Gene3D" id="3.90.1210.10">
    <property type="entry name" value="Antifreeze-like/N-acetylneuraminic acid synthase C-terminal domain"/>
    <property type="match status" value="1"/>
</dbReference>
<keyword evidence="2" id="KW-1133">Transmembrane helix</keyword>
<dbReference type="CDD" id="cd11614">
    <property type="entry name" value="SAF_CpaB_FlgA_like"/>
    <property type="match status" value="1"/>
</dbReference>
<dbReference type="EMBL" id="JARPTC010000001">
    <property type="protein sequence ID" value="MDO7785798.1"/>
    <property type="molecule type" value="Genomic_DNA"/>
</dbReference>
<gene>
    <name evidence="4" type="ORF">P6N53_00940</name>
</gene>
<dbReference type="Proteomes" id="UP001172911">
    <property type="component" value="Unassembled WGS sequence"/>
</dbReference>
<evidence type="ECO:0000313" key="4">
    <source>
        <dbReference type="EMBL" id="MDO7785798.1"/>
    </source>
</evidence>